<dbReference type="InterPro" id="IPR013655">
    <property type="entry name" value="PAS_fold_3"/>
</dbReference>
<dbReference type="InterPro" id="IPR035965">
    <property type="entry name" value="PAS-like_dom_sf"/>
</dbReference>
<evidence type="ECO:0000313" key="6">
    <source>
        <dbReference type="Proteomes" id="UP001271769"/>
    </source>
</evidence>
<dbReference type="InterPro" id="IPR000700">
    <property type="entry name" value="PAS-assoc_C"/>
</dbReference>
<dbReference type="SUPFAM" id="SSF55785">
    <property type="entry name" value="PYP-like sensor domain (PAS domain)"/>
    <property type="match status" value="2"/>
</dbReference>
<sequence>MFGSILRGDAALILAAFRRSQAIIEFDLDGIILTANENFLKAVGYRLDEIKGKHHSLFVAEDERQSDAYRDFWKTLRAGTYQAKRFKRIGKGGREVWIEASYNPVLTRSGRPYKVVKIATDITQQVREEAELEGQVAAINRSQAVIHFELDGTIVHANKNFLDVVGYTLEEIKGKHHSMFVEPADRDGAEYKQFWDRLRAGVFQAGQYKRIGKGGKECWIEASYNPVLDANGKTSRVVKFATDLSKRKIENAALATQFEANVKNLVRQVAASAQNMKSTAASLSDAASQTNEQSAMASAASQQLSSSVEEIARQIEGANKVISSAVDVARESEAMVGGLVGAADKIGAVTNLITSIAGQTNLLALNATIEAARAGAAGKGFAVVANEVKSLATQTGRATSEIADQITDIQGSSQKTALSIREIADIIQNVSQISASISSAVVEQSAATREVSANIGGVSRAAEDTGQASATVLDVSEDLARQAEELETRVDAFLVTVRRM</sequence>
<dbReference type="PANTHER" id="PTHR24422:SF10">
    <property type="entry name" value="CHEMOTAXIS PROTEIN METHYLTRANSFERASE 2"/>
    <property type="match status" value="1"/>
</dbReference>
<comment type="caution">
    <text evidence="5">The sequence shown here is derived from an EMBL/GenBank/DDBJ whole genome shotgun (WGS) entry which is preliminary data.</text>
</comment>
<feature type="domain" description="PAC" evidence="4">
    <location>
        <begin position="82"/>
        <end position="134"/>
    </location>
</feature>
<dbReference type="SMART" id="SM00086">
    <property type="entry name" value="PAC"/>
    <property type="match status" value="2"/>
</dbReference>
<dbReference type="InterPro" id="IPR001610">
    <property type="entry name" value="PAC"/>
</dbReference>
<evidence type="ECO:0000259" key="4">
    <source>
        <dbReference type="PROSITE" id="PS50113"/>
    </source>
</evidence>
<organism evidence="5 6">
    <name type="scientific">Dongia rigui</name>
    <dbReference type="NCBI Taxonomy" id="940149"/>
    <lineage>
        <taxon>Bacteria</taxon>
        <taxon>Pseudomonadati</taxon>
        <taxon>Pseudomonadota</taxon>
        <taxon>Alphaproteobacteria</taxon>
        <taxon>Rhodospirillales</taxon>
        <taxon>Dongiaceae</taxon>
        <taxon>Dongia</taxon>
    </lineage>
</organism>
<keyword evidence="6" id="KW-1185">Reference proteome</keyword>
<gene>
    <name evidence="5" type="ORF">SMD31_19410</name>
</gene>
<feature type="domain" description="Methyl-accepting transducer" evidence="2">
    <location>
        <begin position="240"/>
        <end position="480"/>
    </location>
</feature>
<evidence type="ECO:0000313" key="5">
    <source>
        <dbReference type="EMBL" id="MDY0874119.1"/>
    </source>
</evidence>
<dbReference type="EMBL" id="JAXCLX010000004">
    <property type="protein sequence ID" value="MDY0874119.1"/>
    <property type="molecule type" value="Genomic_DNA"/>
</dbReference>
<dbReference type="PANTHER" id="PTHR24422">
    <property type="entry name" value="CHEMOTAXIS PROTEIN METHYLTRANSFERASE"/>
    <property type="match status" value="1"/>
</dbReference>
<proteinExistence type="predicted"/>
<dbReference type="InterPro" id="IPR004089">
    <property type="entry name" value="MCPsignal_dom"/>
</dbReference>
<keyword evidence="1" id="KW-0807">Transducer</keyword>
<feature type="domain" description="PAS" evidence="3">
    <location>
        <begin position="128"/>
        <end position="187"/>
    </location>
</feature>
<reference evidence="5 6" key="1">
    <citation type="journal article" date="2013" name="Antonie Van Leeuwenhoek">
        <title>Dongia rigui sp. nov., isolated from freshwater of a large wetland in Korea.</title>
        <authorList>
            <person name="Baik K.S."/>
            <person name="Hwang Y.M."/>
            <person name="Choi J.S."/>
            <person name="Kwon J."/>
            <person name="Seong C.N."/>
        </authorList>
    </citation>
    <scope>NUCLEOTIDE SEQUENCE [LARGE SCALE GENOMIC DNA]</scope>
    <source>
        <strain evidence="5 6">04SU4-P</strain>
    </source>
</reference>
<dbReference type="RefSeq" id="WP_320502593.1">
    <property type="nucleotide sequence ID" value="NZ_JAXCLX010000004.1"/>
</dbReference>
<dbReference type="InterPro" id="IPR004090">
    <property type="entry name" value="Chemotax_Me-accpt_rcpt"/>
</dbReference>
<dbReference type="PROSITE" id="PS50113">
    <property type="entry name" value="PAC"/>
    <property type="match status" value="2"/>
</dbReference>
<dbReference type="Pfam" id="PF00015">
    <property type="entry name" value="MCPsignal"/>
    <property type="match status" value="1"/>
</dbReference>
<dbReference type="PROSITE" id="PS50112">
    <property type="entry name" value="PAS"/>
    <property type="match status" value="2"/>
</dbReference>
<dbReference type="Proteomes" id="UP001271769">
    <property type="component" value="Unassembled WGS sequence"/>
</dbReference>
<accession>A0ABU5E3R3</accession>
<dbReference type="Gene3D" id="3.30.450.20">
    <property type="entry name" value="PAS domain"/>
    <property type="match status" value="2"/>
</dbReference>
<dbReference type="PROSITE" id="PS50111">
    <property type="entry name" value="CHEMOTAXIS_TRANSDUC_2"/>
    <property type="match status" value="1"/>
</dbReference>
<dbReference type="InterPro" id="IPR000014">
    <property type="entry name" value="PAS"/>
</dbReference>
<dbReference type="PRINTS" id="PR00260">
    <property type="entry name" value="CHEMTRNSDUCR"/>
</dbReference>
<dbReference type="SMART" id="SM00091">
    <property type="entry name" value="PAS"/>
    <property type="match status" value="2"/>
</dbReference>
<dbReference type="NCBIfam" id="TIGR00229">
    <property type="entry name" value="sensory_box"/>
    <property type="match status" value="2"/>
</dbReference>
<feature type="domain" description="PAS" evidence="3">
    <location>
        <begin position="23"/>
        <end position="79"/>
    </location>
</feature>
<dbReference type="CDD" id="cd00130">
    <property type="entry name" value="PAS"/>
    <property type="match status" value="2"/>
</dbReference>
<dbReference type="Pfam" id="PF08447">
    <property type="entry name" value="PAS_3"/>
    <property type="match status" value="2"/>
</dbReference>
<evidence type="ECO:0000259" key="3">
    <source>
        <dbReference type="PROSITE" id="PS50112"/>
    </source>
</evidence>
<dbReference type="InterPro" id="IPR050903">
    <property type="entry name" value="Bact_Chemotaxis_MeTrfase"/>
</dbReference>
<dbReference type="SUPFAM" id="SSF58104">
    <property type="entry name" value="Methyl-accepting chemotaxis protein (MCP) signaling domain"/>
    <property type="match status" value="1"/>
</dbReference>
<evidence type="ECO:0000259" key="2">
    <source>
        <dbReference type="PROSITE" id="PS50111"/>
    </source>
</evidence>
<name>A0ABU5E3R3_9PROT</name>
<protein>
    <submittedName>
        <fullName evidence="5">PAS domain-containing methyl-accepting chemotaxis protein</fullName>
    </submittedName>
</protein>
<dbReference type="SMART" id="SM00283">
    <property type="entry name" value="MA"/>
    <property type="match status" value="1"/>
</dbReference>
<dbReference type="Gene3D" id="1.10.287.950">
    <property type="entry name" value="Methyl-accepting chemotaxis protein"/>
    <property type="match status" value="1"/>
</dbReference>
<feature type="domain" description="PAC" evidence="4">
    <location>
        <begin position="204"/>
        <end position="256"/>
    </location>
</feature>
<evidence type="ECO:0000256" key="1">
    <source>
        <dbReference type="PROSITE-ProRule" id="PRU00284"/>
    </source>
</evidence>